<dbReference type="OrthoDB" id="5491135at2"/>
<dbReference type="SUPFAM" id="SSF53474">
    <property type="entry name" value="alpha/beta-Hydrolases"/>
    <property type="match status" value="1"/>
</dbReference>
<keyword evidence="2" id="KW-0378">Hydrolase</keyword>
<feature type="domain" description="AB hydrolase-1" evidence="1">
    <location>
        <begin position="42"/>
        <end position="224"/>
    </location>
</feature>
<dbReference type="InterPro" id="IPR000073">
    <property type="entry name" value="AB_hydrolase_1"/>
</dbReference>
<dbReference type="EMBL" id="FNEJ01000009">
    <property type="protein sequence ID" value="SDI72747.1"/>
    <property type="molecule type" value="Genomic_DNA"/>
</dbReference>
<dbReference type="PANTHER" id="PTHR43798">
    <property type="entry name" value="MONOACYLGLYCEROL LIPASE"/>
    <property type="match status" value="1"/>
</dbReference>
<proteinExistence type="predicted"/>
<protein>
    <submittedName>
        <fullName evidence="2">Alpha/beta hydrolase family protein</fullName>
    </submittedName>
</protein>
<dbReference type="Pfam" id="PF12697">
    <property type="entry name" value="Abhydrolase_6"/>
    <property type="match status" value="1"/>
</dbReference>
<organism evidence="2 3">
    <name type="scientific">Salipiger marinus</name>
    <dbReference type="NCBI Taxonomy" id="555512"/>
    <lineage>
        <taxon>Bacteria</taxon>
        <taxon>Pseudomonadati</taxon>
        <taxon>Pseudomonadota</taxon>
        <taxon>Alphaproteobacteria</taxon>
        <taxon>Rhodobacterales</taxon>
        <taxon>Roseobacteraceae</taxon>
        <taxon>Salipiger</taxon>
    </lineage>
</organism>
<dbReference type="RefSeq" id="WP_089847100.1">
    <property type="nucleotide sequence ID" value="NZ_FNEJ01000009.1"/>
</dbReference>
<dbReference type="InterPro" id="IPR050266">
    <property type="entry name" value="AB_hydrolase_sf"/>
</dbReference>
<name>A0A1G8MY52_9RHOB</name>
<keyword evidence="3" id="KW-1185">Reference proteome</keyword>
<dbReference type="GO" id="GO:0016787">
    <property type="term" value="F:hydrolase activity"/>
    <property type="evidence" value="ECO:0007669"/>
    <property type="project" value="UniProtKB-KW"/>
</dbReference>
<dbReference type="PRINTS" id="PR00111">
    <property type="entry name" value="ABHYDROLASE"/>
</dbReference>
<dbReference type="Proteomes" id="UP000199093">
    <property type="component" value="Unassembled WGS sequence"/>
</dbReference>
<dbReference type="InterPro" id="IPR029058">
    <property type="entry name" value="AB_hydrolase_fold"/>
</dbReference>
<sequence>MAEPLVLLPEMLCDARLYGPQIADLSRDMAVMVAPVHLGERIEEIASSLLDVLPRRFALAGLGFGGMVAMEVQRRAPDRVSRLLLMGTSPLADTPQQAAERDPAIIKARAGRLDAAVSALFPADCLAPGPWRRDVLALVQDMAQGLGVETYVRQIRALQRRRDQQGSLRKLRVPVLVLCGAHDTLYPEKRQSFMAELIPGARLQVIPEAGHLPVLEHPDAVSDAIRDWMRWPMPLR</sequence>
<evidence type="ECO:0000313" key="3">
    <source>
        <dbReference type="Proteomes" id="UP000199093"/>
    </source>
</evidence>
<reference evidence="2 3" key="1">
    <citation type="submission" date="2016-10" db="EMBL/GenBank/DDBJ databases">
        <authorList>
            <person name="de Groot N.N."/>
        </authorList>
    </citation>
    <scope>NUCLEOTIDE SEQUENCE [LARGE SCALE GENOMIC DNA]</scope>
    <source>
        <strain evidence="2 3">DSM 26424</strain>
    </source>
</reference>
<dbReference type="Gene3D" id="3.40.50.1820">
    <property type="entry name" value="alpha/beta hydrolase"/>
    <property type="match status" value="1"/>
</dbReference>
<evidence type="ECO:0000259" key="1">
    <source>
        <dbReference type="Pfam" id="PF12697"/>
    </source>
</evidence>
<evidence type="ECO:0000313" key="2">
    <source>
        <dbReference type="EMBL" id="SDI72747.1"/>
    </source>
</evidence>
<dbReference type="STRING" id="555512.SAMN04487993_100929"/>
<gene>
    <name evidence="2" type="ORF">SAMN04487993_100929</name>
</gene>
<accession>A0A1G8MY52</accession>
<dbReference type="PANTHER" id="PTHR43798:SF29">
    <property type="entry name" value="AB HYDROLASE-1 DOMAIN-CONTAINING PROTEIN"/>
    <property type="match status" value="1"/>
</dbReference>
<dbReference type="AlphaFoldDB" id="A0A1G8MY52"/>